<accession>A0ABU0RG05</accession>
<reference evidence="2 3" key="1">
    <citation type="submission" date="2023-07" db="EMBL/GenBank/DDBJ databases">
        <title>Comparative genomics of wheat-associated soil bacteria to identify genetic determinants of phenazine resistance.</title>
        <authorList>
            <person name="Mouncey N."/>
        </authorList>
    </citation>
    <scope>NUCLEOTIDE SEQUENCE [LARGE SCALE GENOMIC DNA]</scope>
    <source>
        <strain evidence="2 3">W2I16</strain>
    </source>
</reference>
<dbReference type="Proteomes" id="UP001223072">
    <property type="component" value="Unassembled WGS sequence"/>
</dbReference>
<dbReference type="EMBL" id="JAUSZS010000002">
    <property type="protein sequence ID" value="MDQ0930924.1"/>
    <property type="molecule type" value="Genomic_DNA"/>
</dbReference>
<dbReference type="Pfam" id="PF19054">
    <property type="entry name" value="DUF5753"/>
    <property type="match status" value="1"/>
</dbReference>
<name>A0ABU0RG05_9ACTN</name>
<evidence type="ECO:0000259" key="1">
    <source>
        <dbReference type="Pfam" id="PF19054"/>
    </source>
</evidence>
<keyword evidence="3" id="KW-1185">Reference proteome</keyword>
<comment type="caution">
    <text evidence="2">The sequence shown here is derived from an EMBL/GenBank/DDBJ whole genome shotgun (WGS) entry which is preliminary data.</text>
</comment>
<proteinExistence type="predicted"/>
<dbReference type="InterPro" id="IPR043917">
    <property type="entry name" value="DUF5753"/>
</dbReference>
<feature type="domain" description="DUF5753" evidence="1">
    <location>
        <begin position="67"/>
        <end position="244"/>
    </location>
</feature>
<evidence type="ECO:0000313" key="2">
    <source>
        <dbReference type="EMBL" id="MDQ0930924.1"/>
    </source>
</evidence>
<sequence length="249" mass="27899">MLGVSSVQINQIESALSGVSEKRLRRLAANYACTDQAHVDALAAMATDRTRGWWEEYRGLLPTPFLDLAELEHHATFLREVQFLYIPGPLQTEDYARAIFSDRIPELPNEDLELRVRHRMQRKVTLEGPDPTPYETVIHEAALRIRIDDRTASRAQLAGLLELSEADHITVRVIPFDLDGFGGSWTAMMMAGGAVPRLDTAVGDSPHAAALIDSEAPLNVFRTLFRRMEAASLDPARSRDFIHRLTKDV</sequence>
<gene>
    <name evidence="2" type="ORF">QFZ49_000831</name>
</gene>
<evidence type="ECO:0000313" key="3">
    <source>
        <dbReference type="Proteomes" id="UP001223072"/>
    </source>
</evidence>
<protein>
    <recommendedName>
        <fullName evidence="1">DUF5753 domain-containing protein</fullName>
    </recommendedName>
</protein>
<organism evidence="2 3">
    <name type="scientific">Streptomyces turgidiscabies</name>
    <dbReference type="NCBI Taxonomy" id="85558"/>
    <lineage>
        <taxon>Bacteria</taxon>
        <taxon>Bacillati</taxon>
        <taxon>Actinomycetota</taxon>
        <taxon>Actinomycetes</taxon>
        <taxon>Kitasatosporales</taxon>
        <taxon>Streptomycetaceae</taxon>
        <taxon>Streptomyces</taxon>
    </lineage>
</organism>